<sequence length="89" mass="10341">MLRRAPTTITLTQADVEQWEASRQRKLHEAQQKLEAEAAANQTIDGKPKESRQRSPTYVRTIVIEHVVLHLVWELIFGFKPCTEDVRNM</sequence>
<feature type="region of interest" description="Disordered" evidence="2">
    <location>
        <begin position="30"/>
        <end position="55"/>
    </location>
</feature>
<dbReference type="EMBL" id="JAANER010000006">
    <property type="protein sequence ID" value="KAG9188636.1"/>
    <property type="molecule type" value="Genomic_DNA"/>
</dbReference>
<protein>
    <submittedName>
        <fullName evidence="3">Uncharacterized protein</fullName>
    </submittedName>
</protein>
<proteinExistence type="predicted"/>
<evidence type="ECO:0000256" key="2">
    <source>
        <dbReference type="SAM" id="MobiDB-lite"/>
    </source>
</evidence>
<name>A0AAD4I913_9PLEO</name>
<dbReference type="Pfam" id="PF10471">
    <property type="entry name" value="ANAPC_CDC26"/>
    <property type="match status" value="1"/>
</dbReference>
<dbReference type="GO" id="GO:0005680">
    <property type="term" value="C:anaphase-promoting complex"/>
    <property type="evidence" value="ECO:0007669"/>
    <property type="project" value="InterPro"/>
</dbReference>
<organism evidence="3 4">
    <name type="scientific">Alternaria panax</name>
    <dbReference type="NCBI Taxonomy" id="48097"/>
    <lineage>
        <taxon>Eukaryota</taxon>
        <taxon>Fungi</taxon>
        <taxon>Dikarya</taxon>
        <taxon>Ascomycota</taxon>
        <taxon>Pezizomycotina</taxon>
        <taxon>Dothideomycetes</taxon>
        <taxon>Pleosporomycetidae</taxon>
        <taxon>Pleosporales</taxon>
        <taxon>Pleosporineae</taxon>
        <taxon>Pleosporaceae</taxon>
        <taxon>Alternaria</taxon>
        <taxon>Alternaria sect. Panax</taxon>
    </lineage>
</organism>
<dbReference type="Proteomes" id="UP001199106">
    <property type="component" value="Unassembled WGS sequence"/>
</dbReference>
<keyword evidence="1" id="KW-0833">Ubl conjugation pathway</keyword>
<evidence type="ECO:0000313" key="4">
    <source>
        <dbReference type="Proteomes" id="UP001199106"/>
    </source>
</evidence>
<comment type="caution">
    <text evidence="3">The sequence shown here is derived from an EMBL/GenBank/DDBJ whole genome shotgun (WGS) entry which is preliminary data.</text>
</comment>
<gene>
    <name evidence="3" type="ORF">G6011_07341</name>
</gene>
<reference evidence="3" key="1">
    <citation type="submission" date="2021-07" db="EMBL/GenBank/DDBJ databases">
        <title>Genome Resource of American Ginseng Black Spot Pathogen Alternaria panax.</title>
        <authorList>
            <person name="Qiu C."/>
            <person name="Wang W."/>
            <person name="Liu Z."/>
        </authorList>
    </citation>
    <scope>NUCLEOTIDE SEQUENCE</scope>
    <source>
        <strain evidence="3">BNCC115425</strain>
    </source>
</reference>
<keyword evidence="4" id="KW-1185">Reference proteome</keyword>
<evidence type="ECO:0000313" key="3">
    <source>
        <dbReference type="EMBL" id="KAG9188636.1"/>
    </source>
</evidence>
<evidence type="ECO:0000256" key="1">
    <source>
        <dbReference type="ARBA" id="ARBA00022786"/>
    </source>
</evidence>
<dbReference type="InterPro" id="IPR018860">
    <property type="entry name" value="APC_suCDC26"/>
</dbReference>
<accession>A0AAD4I913</accession>
<dbReference type="AlphaFoldDB" id="A0AAD4I913"/>
<dbReference type="GO" id="GO:0031145">
    <property type="term" value="P:anaphase-promoting complex-dependent catabolic process"/>
    <property type="evidence" value="ECO:0007669"/>
    <property type="project" value="InterPro"/>
</dbReference>